<evidence type="ECO:0000313" key="3">
    <source>
        <dbReference type="Proteomes" id="UP001596540"/>
    </source>
</evidence>
<name>A0ABW2KNB3_9ACTN</name>
<evidence type="ECO:0000256" key="1">
    <source>
        <dbReference type="SAM" id="MobiDB-lite"/>
    </source>
</evidence>
<keyword evidence="3" id="KW-1185">Reference proteome</keyword>
<sequence>MSNEAEAYVRRLDVRHSPIRKFVLQTLACRVEDDTKSWTIKTATMAADCLMDTSQLRRYYSDLLADGFISILDRTDEKGRQKSSRIFVHGPWDLWGGTNRPFAEVQRPANSKRLDVTRPVDASPEVLGELQRRFLAFAAEDGDFPDGTPRSTFRLGSRAHSIVCWYGLGRTVVHDGREAVVTAITDRDGRRRGAVRVQLSYTDDESASDGWIEVLSLTPPKEDVEETPSSEGVANTRPSPGGREANTRPHGEANTRPHGEANTRPPSSPPSATASASSSAAPSPDAPPAAREEDEGFAENKPEGGLTAAAAAPGGSGVAETPAAIIMRATDATTEEAQALVNLLRPEARKTLAGLIATMAANRDLEHRLWLLRRQRGSQARTETPGRGAVTCDLHRERTVPCPLCMREARDPSMREELLRTLRVQGAEARPDLAALLTTA</sequence>
<reference evidence="3" key="1">
    <citation type="journal article" date="2019" name="Int. J. Syst. Evol. Microbiol.">
        <title>The Global Catalogue of Microorganisms (GCM) 10K type strain sequencing project: providing services to taxonomists for standard genome sequencing and annotation.</title>
        <authorList>
            <consortium name="The Broad Institute Genomics Platform"/>
            <consortium name="The Broad Institute Genome Sequencing Center for Infectious Disease"/>
            <person name="Wu L."/>
            <person name="Ma J."/>
        </authorList>
    </citation>
    <scope>NUCLEOTIDE SEQUENCE [LARGE SCALE GENOMIC DNA]</scope>
    <source>
        <strain evidence="3">CGMCC 4.7382</strain>
    </source>
</reference>
<feature type="compositionally biased region" description="Low complexity" evidence="1">
    <location>
        <begin position="304"/>
        <end position="313"/>
    </location>
</feature>
<proteinExistence type="predicted"/>
<dbReference type="EMBL" id="JBHTBH010000023">
    <property type="protein sequence ID" value="MFC7331477.1"/>
    <property type="molecule type" value="Genomic_DNA"/>
</dbReference>
<dbReference type="RefSeq" id="WP_379874341.1">
    <property type="nucleotide sequence ID" value="NZ_JBHTBH010000023.1"/>
</dbReference>
<evidence type="ECO:0000313" key="2">
    <source>
        <dbReference type="EMBL" id="MFC7331477.1"/>
    </source>
</evidence>
<accession>A0ABW2KNB3</accession>
<organism evidence="2 3">
    <name type="scientific">Marinactinospora rubrisoli</name>
    <dbReference type="NCBI Taxonomy" id="2715399"/>
    <lineage>
        <taxon>Bacteria</taxon>
        <taxon>Bacillati</taxon>
        <taxon>Actinomycetota</taxon>
        <taxon>Actinomycetes</taxon>
        <taxon>Streptosporangiales</taxon>
        <taxon>Nocardiopsidaceae</taxon>
        <taxon>Marinactinospora</taxon>
    </lineage>
</organism>
<protein>
    <submittedName>
        <fullName evidence="2">Uncharacterized protein</fullName>
    </submittedName>
</protein>
<dbReference type="Proteomes" id="UP001596540">
    <property type="component" value="Unassembled WGS sequence"/>
</dbReference>
<feature type="compositionally biased region" description="Low complexity" evidence="1">
    <location>
        <begin position="270"/>
        <end position="283"/>
    </location>
</feature>
<feature type="compositionally biased region" description="Basic and acidic residues" evidence="1">
    <location>
        <begin position="245"/>
        <end position="261"/>
    </location>
</feature>
<feature type="compositionally biased region" description="Polar residues" evidence="1">
    <location>
        <begin position="229"/>
        <end position="238"/>
    </location>
</feature>
<feature type="region of interest" description="Disordered" evidence="1">
    <location>
        <begin position="217"/>
        <end position="317"/>
    </location>
</feature>
<gene>
    <name evidence="2" type="ORF">ACFQRF_27405</name>
</gene>
<comment type="caution">
    <text evidence="2">The sequence shown here is derived from an EMBL/GenBank/DDBJ whole genome shotgun (WGS) entry which is preliminary data.</text>
</comment>